<gene>
    <name evidence="8" type="ORF">BCL79_0298</name>
</gene>
<feature type="transmembrane region" description="Helical" evidence="7">
    <location>
        <begin position="367"/>
        <end position="388"/>
    </location>
</feature>
<dbReference type="PANTHER" id="PTHR43772">
    <property type="entry name" value="ENDO-1,4-BETA-XYLANASE"/>
    <property type="match status" value="1"/>
</dbReference>
<evidence type="ECO:0000256" key="6">
    <source>
        <dbReference type="PIRSR" id="PIRSR606710-2"/>
    </source>
</evidence>
<evidence type="ECO:0000256" key="7">
    <source>
        <dbReference type="SAM" id="Phobius"/>
    </source>
</evidence>
<keyword evidence="4" id="KW-0119">Carbohydrate metabolism</keyword>
<feature type="site" description="Important for catalytic activity, responsible for pKa modulation of the active site Glu and correct orientation of both the proton donor and substrate" evidence="6">
    <location>
        <position position="638"/>
    </location>
</feature>
<keyword evidence="5" id="KW-0326">Glycosidase</keyword>
<dbReference type="Pfam" id="PF04616">
    <property type="entry name" value="Glyco_hydro_43"/>
    <property type="match status" value="1"/>
</dbReference>
<dbReference type="SUPFAM" id="SSF75005">
    <property type="entry name" value="Arabinanase/levansucrase/invertase"/>
    <property type="match status" value="1"/>
</dbReference>
<protein>
    <submittedName>
        <fullName evidence="8">Sugar (Glycoside-pentoside-hexuronide) transporter</fullName>
    </submittedName>
</protein>
<evidence type="ECO:0000256" key="3">
    <source>
        <dbReference type="ARBA" id="ARBA00022801"/>
    </source>
</evidence>
<comment type="similarity">
    <text evidence="1">Belongs to the glycosyl hydrolase 43 family.</text>
</comment>
<dbReference type="GO" id="GO:0045493">
    <property type="term" value="P:xylan catabolic process"/>
    <property type="evidence" value="ECO:0007669"/>
    <property type="project" value="UniProtKB-KW"/>
</dbReference>
<dbReference type="EMBL" id="RCDC01000004">
    <property type="protein sequence ID" value="RLK55926.1"/>
    <property type="molecule type" value="Genomic_DNA"/>
</dbReference>
<dbReference type="InterPro" id="IPR036259">
    <property type="entry name" value="MFS_trans_sf"/>
</dbReference>
<feature type="transmembrane region" description="Helical" evidence="7">
    <location>
        <begin position="453"/>
        <end position="475"/>
    </location>
</feature>
<feature type="transmembrane region" description="Helical" evidence="7">
    <location>
        <begin position="242"/>
        <end position="264"/>
    </location>
</feature>
<feature type="transmembrane region" description="Helical" evidence="7">
    <location>
        <begin position="90"/>
        <end position="107"/>
    </location>
</feature>
<evidence type="ECO:0000313" key="8">
    <source>
        <dbReference type="EMBL" id="RLK55926.1"/>
    </source>
</evidence>
<dbReference type="OrthoDB" id="181905at2"/>
<dbReference type="Pfam" id="PF13347">
    <property type="entry name" value="MFS_2"/>
    <property type="match status" value="2"/>
</dbReference>
<feature type="transmembrane region" description="Helical" evidence="7">
    <location>
        <begin position="343"/>
        <end position="361"/>
    </location>
</feature>
<reference evidence="8 9" key="1">
    <citation type="submission" date="2018-10" db="EMBL/GenBank/DDBJ databases">
        <title>Comparative analysis of microorganisms from saline springs in Andes Mountain Range, Colombia.</title>
        <authorList>
            <person name="Rubin E."/>
        </authorList>
    </citation>
    <scope>NUCLEOTIDE SEQUENCE [LARGE SCALE GENOMIC DNA]</scope>
    <source>
        <strain evidence="8 9">USBA GBX 843</strain>
    </source>
</reference>
<dbReference type="CDD" id="cd17332">
    <property type="entry name" value="MFS_MelB_like"/>
    <property type="match status" value="1"/>
</dbReference>
<proteinExistence type="inferred from homology"/>
<dbReference type="GO" id="GO:0004553">
    <property type="term" value="F:hydrolase activity, hydrolyzing O-glycosyl compounds"/>
    <property type="evidence" value="ECO:0007669"/>
    <property type="project" value="InterPro"/>
</dbReference>
<feature type="transmembrane region" description="Helical" evidence="7">
    <location>
        <begin position="158"/>
        <end position="182"/>
    </location>
</feature>
<keyword evidence="2" id="KW-0624">Polysaccharide degradation</keyword>
<organism evidence="8 9">
    <name type="scientific">Stenotrophomonas rhizophila</name>
    <dbReference type="NCBI Taxonomy" id="216778"/>
    <lineage>
        <taxon>Bacteria</taxon>
        <taxon>Pseudomonadati</taxon>
        <taxon>Pseudomonadota</taxon>
        <taxon>Gammaproteobacteria</taxon>
        <taxon>Lysobacterales</taxon>
        <taxon>Lysobacteraceae</taxon>
        <taxon>Stenotrophomonas</taxon>
    </lineage>
</organism>
<evidence type="ECO:0000313" key="9">
    <source>
        <dbReference type="Proteomes" id="UP000274786"/>
    </source>
</evidence>
<keyword evidence="7" id="KW-0812">Transmembrane</keyword>
<keyword evidence="7" id="KW-0472">Membrane</keyword>
<dbReference type="InterPro" id="IPR006710">
    <property type="entry name" value="Glyco_hydro_43"/>
</dbReference>
<feature type="transmembrane region" description="Helical" evidence="7">
    <location>
        <begin position="20"/>
        <end position="44"/>
    </location>
</feature>
<dbReference type="CDD" id="cd18619">
    <property type="entry name" value="GH43_CoXyl43_like"/>
    <property type="match status" value="1"/>
</dbReference>
<name>A0A498CDS1_9GAMM</name>
<evidence type="ECO:0000256" key="2">
    <source>
        <dbReference type="ARBA" id="ARBA00022651"/>
    </source>
</evidence>
<dbReference type="PANTHER" id="PTHR43772:SF2">
    <property type="entry name" value="PUTATIVE (AFU_ORTHOLOGUE AFUA_2G04480)-RELATED"/>
    <property type="match status" value="1"/>
</dbReference>
<dbReference type="Gene3D" id="2.115.10.20">
    <property type="entry name" value="Glycosyl hydrolase domain, family 43"/>
    <property type="match status" value="1"/>
</dbReference>
<feature type="transmembrane region" description="Helical" evidence="7">
    <location>
        <begin position="194"/>
        <end position="213"/>
    </location>
</feature>
<evidence type="ECO:0000256" key="1">
    <source>
        <dbReference type="ARBA" id="ARBA00009865"/>
    </source>
</evidence>
<keyword evidence="3" id="KW-0378">Hydrolase</keyword>
<sequence length="826" mass="91164">MTDARHGDTPEHILSVREKLGYSLGDLAANLIFQTLITYLAFFYTDVYRLPPATAATIIFVIGLLGAFVFTPLIGIAADRTVSRWGKFRPWILWTAIPFGVLSLLAFSTPDLGAQGKVLYALVTYGLLMFVYAANNLPYSALSGVLTGSMAQRNSLSAYRFVAVMIAQFIIQVLLLPLVLILGDGDRVQGFERVMTVFAVVGTLFFLVTFATTRERIVPAKEQTGGVMQDLSDLLHNRPWKVMLALTVLVFINLALKGGTYIYYFQYYMSEAALAGFLDTTGFNRFIGGLNATLNGWGLSGFTWPEDPATSAFSLFNACGILCMILGIGVSRRLADRFGKRDVFGGALLVSTVFLLVFYLFPPTAVGVAFGAFMLHGFCYGITIPLLWAMIADVADYSEWKNHRRATAIIFSAMLCGLKIGLSIGGALVAGILAHHGYQTGAEQQPQAVVDGIRLTVSLYCSIPFLVAVALLFLYKIDKGMETRIEQDLHLRRQGSTLDRLAAHAISPPLVTHIYTADPSAHVFEGRLYLYPSHDIDGGASFDDEGGHFRMEDYHVLRMDSPEGEATDCGLALHLRDVPWAAQQMWAPDAAHRDGRYYLYFPAKDGQGMFRIGVAVADRPEGPFTAEPEPIEGTYSIDPAVYEDDDGAHYLYFGGIWGGQLQKYRDNRFDAEHEEPTGDAPALGPRVARLDAGMTRLAEPTREIVILDEHGQPLRADDHARRFFEGPWLHKYDGRYYLSYSTGDTHLLCYAIGDSPYGPFTYGGVILKPVVGWTTHHSICAFEGQWHLFYHDALLSGGVTHLRSVKCTPLHMEADGSIRTIDPYGV</sequence>
<feature type="transmembrane region" description="Helical" evidence="7">
    <location>
        <begin position="56"/>
        <end position="78"/>
    </location>
</feature>
<keyword evidence="7" id="KW-1133">Transmembrane helix</keyword>
<feature type="transmembrane region" description="Helical" evidence="7">
    <location>
        <begin position="119"/>
        <end position="137"/>
    </location>
</feature>
<dbReference type="SUPFAM" id="SSF103473">
    <property type="entry name" value="MFS general substrate transporter"/>
    <property type="match status" value="1"/>
</dbReference>
<feature type="transmembrane region" description="Helical" evidence="7">
    <location>
        <begin position="409"/>
        <end position="433"/>
    </location>
</feature>
<dbReference type="InterPro" id="IPR052176">
    <property type="entry name" value="Glycosyl_Hydrlase_43_Enz"/>
</dbReference>
<dbReference type="InterPro" id="IPR023296">
    <property type="entry name" value="Glyco_hydro_beta-prop_sf"/>
</dbReference>
<evidence type="ECO:0000256" key="4">
    <source>
        <dbReference type="ARBA" id="ARBA00023277"/>
    </source>
</evidence>
<keyword evidence="2" id="KW-0858">Xylan degradation</keyword>
<dbReference type="AlphaFoldDB" id="A0A498CDS1"/>
<comment type="caution">
    <text evidence="8">The sequence shown here is derived from an EMBL/GenBank/DDBJ whole genome shotgun (WGS) entry which is preliminary data.</text>
</comment>
<dbReference type="Gene3D" id="1.20.1250.20">
    <property type="entry name" value="MFS general substrate transporter like domains"/>
    <property type="match status" value="2"/>
</dbReference>
<accession>A0A498CDS1</accession>
<feature type="transmembrane region" description="Helical" evidence="7">
    <location>
        <begin position="312"/>
        <end position="331"/>
    </location>
</feature>
<dbReference type="Proteomes" id="UP000274786">
    <property type="component" value="Unassembled WGS sequence"/>
</dbReference>
<evidence type="ECO:0000256" key="5">
    <source>
        <dbReference type="ARBA" id="ARBA00023295"/>
    </source>
</evidence>